<feature type="region of interest" description="Disordered" evidence="1">
    <location>
        <begin position="56"/>
        <end position="100"/>
    </location>
</feature>
<evidence type="ECO:0000313" key="3">
    <source>
        <dbReference type="RefSeq" id="XP_048129058.1"/>
    </source>
</evidence>
<accession>A0ABM3GXH7</accession>
<reference evidence="3" key="1">
    <citation type="submission" date="2025-08" db="UniProtKB">
        <authorList>
            <consortium name="RefSeq"/>
        </authorList>
    </citation>
    <scope>IDENTIFICATION</scope>
    <source>
        <tissue evidence="3">Leaf</tissue>
    </source>
</reference>
<organism evidence="2 3">
    <name type="scientific">Rhodamnia argentea</name>
    <dbReference type="NCBI Taxonomy" id="178133"/>
    <lineage>
        <taxon>Eukaryota</taxon>
        <taxon>Viridiplantae</taxon>
        <taxon>Streptophyta</taxon>
        <taxon>Embryophyta</taxon>
        <taxon>Tracheophyta</taxon>
        <taxon>Spermatophyta</taxon>
        <taxon>Magnoliopsida</taxon>
        <taxon>eudicotyledons</taxon>
        <taxon>Gunneridae</taxon>
        <taxon>Pentapetalae</taxon>
        <taxon>rosids</taxon>
        <taxon>malvids</taxon>
        <taxon>Myrtales</taxon>
        <taxon>Myrtaceae</taxon>
        <taxon>Myrtoideae</taxon>
        <taxon>Myrteae</taxon>
        <taxon>Australasian group</taxon>
        <taxon>Rhodamnia</taxon>
    </lineage>
</organism>
<dbReference type="Proteomes" id="UP000827889">
    <property type="component" value="Chromosome 11"/>
</dbReference>
<dbReference type="RefSeq" id="XP_048129058.1">
    <property type="nucleotide sequence ID" value="XM_048273101.1"/>
</dbReference>
<gene>
    <name evidence="3" type="primary">LOC125312513</name>
</gene>
<keyword evidence="2" id="KW-1185">Reference proteome</keyword>
<proteinExistence type="predicted"/>
<evidence type="ECO:0000313" key="2">
    <source>
        <dbReference type="Proteomes" id="UP000827889"/>
    </source>
</evidence>
<name>A0ABM3GXH7_9MYRT</name>
<dbReference type="GeneID" id="125312513"/>
<sequence>MPKDGIISWNMPDEVDNTDISIMLQEGSRIICNTPDEVSNTSCSTALVTAESTVAEEIPKESLEENVQQPPPPIFSPECNSSECDFSATPQPPTATEEQLTQDLESHFADYEQLEEILWMLNSDS</sequence>
<evidence type="ECO:0000256" key="1">
    <source>
        <dbReference type="SAM" id="MobiDB-lite"/>
    </source>
</evidence>
<protein>
    <submittedName>
        <fullName evidence="3">Uncharacterized protein LOC125312513</fullName>
    </submittedName>
</protein>